<reference evidence="1" key="1">
    <citation type="submission" date="2021-06" db="EMBL/GenBank/DDBJ databases">
        <authorList>
            <person name="Kallberg Y."/>
            <person name="Tangrot J."/>
            <person name="Rosling A."/>
        </authorList>
    </citation>
    <scope>NUCLEOTIDE SEQUENCE</scope>
    <source>
        <strain evidence="1">IA702</strain>
    </source>
</reference>
<dbReference type="Proteomes" id="UP000789572">
    <property type="component" value="Unassembled WGS sequence"/>
</dbReference>
<dbReference type="EMBL" id="CAJVPJ010000344">
    <property type="protein sequence ID" value="CAG8514244.1"/>
    <property type="molecule type" value="Genomic_DNA"/>
</dbReference>
<accession>A0A9N9F765</accession>
<protein>
    <submittedName>
        <fullName evidence="1">11365_t:CDS:1</fullName>
    </submittedName>
</protein>
<dbReference type="OrthoDB" id="2443950at2759"/>
<gene>
    <name evidence="1" type="ORF">POCULU_LOCUS3233</name>
</gene>
<keyword evidence="2" id="KW-1185">Reference proteome</keyword>
<proteinExistence type="predicted"/>
<evidence type="ECO:0000313" key="2">
    <source>
        <dbReference type="Proteomes" id="UP000789572"/>
    </source>
</evidence>
<name>A0A9N9F765_9GLOM</name>
<sequence>MQHIENTHVESTPIENNHFYKNRNEVQARSFFKYWLEHTYLPRKRSFADTNVTVASATVAYKNESEAAAKYYEENKMQYAGEKLRKVLHKFRTVNKYASPGVVVRGLSLWNKECRLHRHNGLVVRVLSSCAWHPEKDIFTEIYQKVKRERAASEKNENTRLIKENIEKIIERCIEMEKSSSCSERDKAAYIAVRTILKEIVEKVNKNKYKIHPTDPLASGVIDLTNFGDSHMSQLPADVVELLKENDSLISGEVDLPQKIRKLLTKFVNTYEHLMGTEFRLRDMDGISYPRGIQDPQYRADAGTVFGVLNGLRDIWTCTPNLEDPSYSENAFVVEAISKILIPILGNCEATLARIWGEHMSESSRLRKVQMGAAASPNKPDLCIRLTFLDTDVELAFCEFSSLEMGQPKHRDDWRKSVRSCKDGHDMLRAVCFEGKATDCNEASILKKLLNNIPSIAILNKKTHLTISVIDTFNGTFFKAYEILDMDIPLKPVEEHKVEDLLKKALQLRRFFDAVVHKVKDVMTKGTSLPIDEDESDIRARIETLSITSTTFSP</sequence>
<evidence type="ECO:0000313" key="1">
    <source>
        <dbReference type="EMBL" id="CAG8514244.1"/>
    </source>
</evidence>
<dbReference type="AlphaFoldDB" id="A0A9N9F765"/>
<organism evidence="1 2">
    <name type="scientific">Paraglomus occultum</name>
    <dbReference type="NCBI Taxonomy" id="144539"/>
    <lineage>
        <taxon>Eukaryota</taxon>
        <taxon>Fungi</taxon>
        <taxon>Fungi incertae sedis</taxon>
        <taxon>Mucoromycota</taxon>
        <taxon>Glomeromycotina</taxon>
        <taxon>Glomeromycetes</taxon>
        <taxon>Paraglomerales</taxon>
        <taxon>Paraglomeraceae</taxon>
        <taxon>Paraglomus</taxon>
    </lineage>
</organism>
<comment type="caution">
    <text evidence="1">The sequence shown here is derived from an EMBL/GenBank/DDBJ whole genome shotgun (WGS) entry which is preliminary data.</text>
</comment>